<name>A0AA39UG85_9AGAR</name>
<dbReference type="AlphaFoldDB" id="A0AA39UG85"/>
<reference evidence="1" key="1">
    <citation type="submission" date="2023-06" db="EMBL/GenBank/DDBJ databases">
        <authorList>
            <consortium name="Lawrence Berkeley National Laboratory"/>
            <person name="Ahrendt S."/>
            <person name="Sahu N."/>
            <person name="Indic B."/>
            <person name="Wong-Bajracharya J."/>
            <person name="Merenyi Z."/>
            <person name="Ke H.-M."/>
            <person name="Monk M."/>
            <person name="Kocsube S."/>
            <person name="Drula E."/>
            <person name="Lipzen A."/>
            <person name="Balint B."/>
            <person name="Henrissat B."/>
            <person name="Andreopoulos B."/>
            <person name="Martin F.M."/>
            <person name="Harder C.B."/>
            <person name="Rigling D."/>
            <person name="Ford K.L."/>
            <person name="Foster G.D."/>
            <person name="Pangilinan J."/>
            <person name="Papanicolaou A."/>
            <person name="Barry K."/>
            <person name="LaButti K."/>
            <person name="Viragh M."/>
            <person name="Koriabine M."/>
            <person name="Yan M."/>
            <person name="Riley R."/>
            <person name="Champramary S."/>
            <person name="Plett K.L."/>
            <person name="Tsai I.J."/>
            <person name="Slot J."/>
            <person name="Sipos G."/>
            <person name="Plett J."/>
            <person name="Nagy L.G."/>
            <person name="Grigoriev I.V."/>
        </authorList>
    </citation>
    <scope>NUCLEOTIDE SEQUENCE</scope>
    <source>
        <strain evidence="1">HWK02</strain>
    </source>
</reference>
<gene>
    <name evidence="1" type="ORF">EDD18DRAFT_1335237</name>
</gene>
<keyword evidence="2" id="KW-1185">Reference proteome</keyword>
<evidence type="ECO:0000313" key="2">
    <source>
        <dbReference type="Proteomes" id="UP001175228"/>
    </source>
</evidence>
<protein>
    <submittedName>
        <fullName evidence="1">Uncharacterized protein</fullName>
    </submittedName>
</protein>
<comment type="caution">
    <text evidence="1">The sequence shown here is derived from an EMBL/GenBank/DDBJ whole genome shotgun (WGS) entry which is preliminary data.</text>
</comment>
<accession>A0AA39UG85</accession>
<organism evidence="1 2">
    <name type="scientific">Armillaria luteobubalina</name>
    <dbReference type="NCBI Taxonomy" id="153913"/>
    <lineage>
        <taxon>Eukaryota</taxon>
        <taxon>Fungi</taxon>
        <taxon>Dikarya</taxon>
        <taxon>Basidiomycota</taxon>
        <taxon>Agaricomycotina</taxon>
        <taxon>Agaricomycetes</taxon>
        <taxon>Agaricomycetidae</taxon>
        <taxon>Agaricales</taxon>
        <taxon>Marasmiineae</taxon>
        <taxon>Physalacriaceae</taxon>
        <taxon>Armillaria</taxon>
    </lineage>
</organism>
<evidence type="ECO:0000313" key="1">
    <source>
        <dbReference type="EMBL" id="KAK0488127.1"/>
    </source>
</evidence>
<dbReference type="EMBL" id="JAUEPU010000041">
    <property type="protein sequence ID" value="KAK0488127.1"/>
    <property type="molecule type" value="Genomic_DNA"/>
</dbReference>
<sequence length="264" mass="29976">MPHLRCYCEYERTRASLEQGAKKEWNGKDKKASRKWAEHPIDNQVTRESREREILRPKYGKTAHLQKTVVFKMVYISTSSERILAIKLSIYAQLKRVQGLSIYAIDLRSSERYMAVLYGGARGVHSVGTYIVHGSRIPVQYGYGARPYSSVPMDDYRMLPLDQFQGAWPISPSFVTKRTGRNTSIHRRSILFPVSSGIYGYTAGNHCYGTRYNKDEYQTLNLGRDTGKTRAAWNKDRAVGYQGTPSATEEALDLRAGRQDCASG</sequence>
<proteinExistence type="predicted"/>
<dbReference type="Proteomes" id="UP001175228">
    <property type="component" value="Unassembled WGS sequence"/>
</dbReference>